<keyword evidence="1" id="KW-1133">Transmembrane helix</keyword>
<dbReference type="RefSeq" id="WP_107991300.1">
    <property type="nucleotide sequence ID" value="NZ_QAYG01000009.1"/>
</dbReference>
<dbReference type="PANTHER" id="PTHR38602">
    <property type="entry name" value="INNER MEMBRANE PROTEIN-RELATED"/>
    <property type="match status" value="1"/>
</dbReference>
<protein>
    <recommendedName>
        <fullName evidence="4">DUF2065 domain-containing protein</fullName>
    </recommendedName>
</protein>
<sequence>MHDFITAIGLVLAIEGTLYALLPGALKRMMAQAQSAPEQILRLAGLAALAIGVFIVWLVRG</sequence>
<keyword evidence="3" id="KW-1185">Reference proteome</keyword>
<dbReference type="PANTHER" id="PTHR38602:SF1">
    <property type="entry name" value="INNER MEMBRANE PROTEIN"/>
    <property type="match status" value="1"/>
</dbReference>
<evidence type="ECO:0008006" key="4">
    <source>
        <dbReference type="Google" id="ProtNLM"/>
    </source>
</evidence>
<dbReference type="EMBL" id="QAYG01000009">
    <property type="protein sequence ID" value="PTW58769.1"/>
    <property type="molecule type" value="Genomic_DNA"/>
</dbReference>
<dbReference type="OrthoDB" id="9815199at2"/>
<reference evidence="2 3" key="1">
    <citation type="submission" date="2018-04" db="EMBL/GenBank/DDBJ databases">
        <title>Genomic Encyclopedia of Archaeal and Bacterial Type Strains, Phase II (KMG-II): from individual species to whole genera.</title>
        <authorList>
            <person name="Goeker M."/>
        </authorList>
    </citation>
    <scope>NUCLEOTIDE SEQUENCE [LARGE SCALE GENOMIC DNA]</scope>
    <source>
        <strain evidence="2 3">DSM 23382</strain>
    </source>
</reference>
<dbReference type="AlphaFoldDB" id="A0A2T5V4U4"/>
<evidence type="ECO:0000313" key="2">
    <source>
        <dbReference type="EMBL" id="PTW58769.1"/>
    </source>
</evidence>
<accession>A0A2T5V4U4</accession>
<proteinExistence type="predicted"/>
<dbReference type="Pfam" id="PF09838">
    <property type="entry name" value="DUF2065"/>
    <property type="match status" value="1"/>
</dbReference>
<evidence type="ECO:0000256" key="1">
    <source>
        <dbReference type="SAM" id="Phobius"/>
    </source>
</evidence>
<gene>
    <name evidence="2" type="ORF">C8N35_10972</name>
</gene>
<keyword evidence="1" id="KW-0472">Membrane</keyword>
<keyword evidence="1" id="KW-0812">Transmembrane</keyword>
<name>A0A2T5V4U4_9HYPH</name>
<comment type="caution">
    <text evidence="2">The sequence shown here is derived from an EMBL/GenBank/DDBJ whole genome shotgun (WGS) entry which is preliminary data.</text>
</comment>
<dbReference type="Proteomes" id="UP000244081">
    <property type="component" value="Unassembled WGS sequence"/>
</dbReference>
<evidence type="ECO:0000313" key="3">
    <source>
        <dbReference type="Proteomes" id="UP000244081"/>
    </source>
</evidence>
<organism evidence="2 3">
    <name type="scientific">Breoghania corrubedonensis</name>
    <dbReference type="NCBI Taxonomy" id="665038"/>
    <lineage>
        <taxon>Bacteria</taxon>
        <taxon>Pseudomonadati</taxon>
        <taxon>Pseudomonadota</taxon>
        <taxon>Alphaproteobacteria</taxon>
        <taxon>Hyphomicrobiales</taxon>
        <taxon>Stappiaceae</taxon>
        <taxon>Breoghania</taxon>
    </lineage>
</organism>
<dbReference type="InterPro" id="IPR019201">
    <property type="entry name" value="DUF2065"/>
</dbReference>
<feature type="transmembrane region" description="Helical" evidence="1">
    <location>
        <begin position="40"/>
        <end position="59"/>
    </location>
</feature>